<dbReference type="Gene3D" id="1.10.10.10">
    <property type="entry name" value="Winged helix-like DNA-binding domain superfamily/Winged helix DNA-binding domain"/>
    <property type="match status" value="1"/>
</dbReference>
<dbReference type="Proteomes" id="UP000279959">
    <property type="component" value="Chromosome"/>
</dbReference>
<keyword evidence="2" id="KW-0238">DNA-binding</keyword>
<dbReference type="EMBL" id="AP018664">
    <property type="protein sequence ID" value="BBD99350.1"/>
    <property type="molecule type" value="Genomic_DNA"/>
</dbReference>
<gene>
    <name evidence="5" type="ORF">SAMIE_1028510</name>
</gene>
<keyword evidence="6" id="KW-1185">Reference proteome</keyword>
<dbReference type="SUPFAM" id="SSF46785">
    <property type="entry name" value="Winged helix' DNA-binding domain"/>
    <property type="match status" value="1"/>
</dbReference>
<keyword evidence="3" id="KW-0804">Transcription</keyword>
<dbReference type="SMART" id="SM00347">
    <property type="entry name" value="HTH_MARR"/>
    <property type="match status" value="1"/>
</dbReference>
<organism evidence="5 6">
    <name type="scientific">Sphingobium amiense</name>
    <dbReference type="NCBI Taxonomy" id="135719"/>
    <lineage>
        <taxon>Bacteria</taxon>
        <taxon>Pseudomonadati</taxon>
        <taxon>Pseudomonadota</taxon>
        <taxon>Alphaproteobacteria</taxon>
        <taxon>Sphingomonadales</taxon>
        <taxon>Sphingomonadaceae</taxon>
        <taxon>Sphingobium</taxon>
    </lineage>
</organism>
<name>A0A494WEJ5_9SPHN</name>
<dbReference type="PRINTS" id="PR00598">
    <property type="entry name" value="HTHMARR"/>
</dbReference>
<accession>A0A494WEJ5</accession>
<dbReference type="AlphaFoldDB" id="A0A494WEJ5"/>
<evidence type="ECO:0000313" key="5">
    <source>
        <dbReference type="EMBL" id="BBD99350.1"/>
    </source>
</evidence>
<evidence type="ECO:0000256" key="1">
    <source>
        <dbReference type="ARBA" id="ARBA00023015"/>
    </source>
</evidence>
<dbReference type="InterPro" id="IPR036390">
    <property type="entry name" value="WH_DNA-bd_sf"/>
</dbReference>
<dbReference type="PANTHER" id="PTHR42756:SF1">
    <property type="entry name" value="TRANSCRIPTIONAL REPRESSOR OF EMRAB OPERON"/>
    <property type="match status" value="1"/>
</dbReference>
<dbReference type="InterPro" id="IPR000835">
    <property type="entry name" value="HTH_MarR-typ"/>
</dbReference>
<evidence type="ECO:0000259" key="4">
    <source>
        <dbReference type="PROSITE" id="PS50995"/>
    </source>
</evidence>
<proteinExistence type="predicted"/>
<dbReference type="PANTHER" id="PTHR42756">
    <property type="entry name" value="TRANSCRIPTIONAL REGULATOR, MARR"/>
    <property type="match status" value="1"/>
</dbReference>
<dbReference type="InterPro" id="IPR036388">
    <property type="entry name" value="WH-like_DNA-bd_sf"/>
</dbReference>
<feature type="domain" description="HTH marR-type" evidence="4">
    <location>
        <begin position="7"/>
        <end position="139"/>
    </location>
</feature>
<dbReference type="RefSeq" id="WP_066700788.1">
    <property type="nucleotide sequence ID" value="NZ_AP018664.1"/>
</dbReference>
<dbReference type="KEGG" id="sami:SAMIE_1028510"/>
<reference evidence="5 6" key="1">
    <citation type="submission" date="2018-05" db="EMBL/GenBank/DDBJ databases">
        <title>Complete Genome Sequence of the Nonylphenol-Degrading Bacterium Sphingobium amiense DSM 16289T.</title>
        <authorList>
            <person name="Ootsuka M."/>
            <person name="Nishizawa T."/>
            <person name="Ohta H."/>
        </authorList>
    </citation>
    <scope>NUCLEOTIDE SEQUENCE [LARGE SCALE GENOMIC DNA]</scope>
    <source>
        <strain evidence="5 6">DSM 16289</strain>
    </source>
</reference>
<dbReference type="Pfam" id="PF01047">
    <property type="entry name" value="MarR"/>
    <property type="match status" value="1"/>
</dbReference>
<dbReference type="GO" id="GO:0003677">
    <property type="term" value="F:DNA binding"/>
    <property type="evidence" value="ECO:0007669"/>
    <property type="project" value="UniProtKB-KW"/>
</dbReference>
<protein>
    <submittedName>
        <fullName evidence="5">MarR family transcriptional regulator</fullName>
    </submittedName>
</protein>
<dbReference type="PROSITE" id="PS50995">
    <property type="entry name" value="HTH_MARR_2"/>
    <property type="match status" value="1"/>
</dbReference>
<evidence type="ECO:0000256" key="2">
    <source>
        <dbReference type="ARBA" id="ARBA00023125"/>
    </source>
</evidence>
<evidence type="ECO:0000313" key="6">
    <source>
        <dbReference type="Proteomes" id="UP000279959"/>
    </source>
</evidence>
<evidence type="ECO:0000256" key="3">
    <source>
        <dbReference type="ARBA" id="ARBA00023163"/>
    </source>
</evidence>
<keyword evidence="1" id="KW-0805">Transcription regulation</keyword>
<sequence>MAIDDHRRLLGHKITAVARQWRRLADETLSELGMSNSAGWCLVHIRDDGPARQAKLAEALGVAQPSLVRTLDRLQGAGLIHRVQHPEDKRSNLIGLTDAGEALVGRIEEKLEALREAILSDVPDEAVELTAGMLDLIGARMMERERKGRP</sequence>
<dbReference type="GO" id="GO:0003700">
    <property type="term" value="F:DNA-binding transcription factor activity"/>
    <property type="evidence" value="ECO:0007669"/>
    <property type="project" value="InterPro"/>
</dbReference>